<evidence type="ECO:0000259" key="2">
    <source>
        <dbReference type="Pfam" id="PF20411"/>
    </source>
</evidence>
<sequence length="379" mass="42036">MEHSESPTKDSAAPSKRQKVFGDFEPGNAPPETGGSDHTHIVTHTPVPEAGSPHQAHVSEDIISPDATVIRTPSSSRENAVEASPSHTPLPRRWMRTRLPAKSAVTCMLTTNQFYKRTRRKSKGKGKAKQHPSEQVISGDEAASTSSSRAPGRAHNDTSHTISNSLKERVAHLTPFTVNSAASPLAVSHAFLTRAYGVSGMTMLVKIAPEKNVPRRAQRPMIFPRSDNNPSLPTSPVWVKVTPAKENVWRYLGDYELKRSASPLTAAEARQFPTETVKAWAKTLGARKHDAYAEIRMRIWLRKNNEAVTENAVQRQMGLLKDKNSKIELSQSEIYNALCSGDEKLHVLTLHCIGYEHKFMADVEEKWRSFVPRAKGSRT</sequence>
<keyword evidence="4" id="KW-1185">Reference proteome</keyword>
<dbReference type="STRING" id="205917.A0A4Y9YDA7"/>
<reference evidence="3 4" key="1">
    <citation type="submission" date="2019-02" db="EMBL/GenBank/DDBJ databases">
        <title>Genome sequencing of the rare red list fungi Dentipellis fragilis.</title>
        <authorList>
            <person name="Buettner E."/>
            <person name="Kellner H."/>
        </authorList>
    </citation>
    <scope>NUCLEOTIDE SEQUENCE [LARGE SCALE GENOMIC DNA]</scope>
    <source>
        <strain evidence="3 4">DSM 105465</strain>
    </source>
</reference>
<protein>
    <recommendedName>
        <fullName evidence="2">DUF6697 domain-containing protein</fullName>
    </recommendedName>
</protein>
<feature type="domain" description="DUF6697" evidence="2">
    <location>
        <begin position="237"/>
        <end position="366"/>
    </location>
</feature>
<dbReference type="Proteomes" id="UP000298327">
    <property type="component" value="Unassembled WGS sequence"/>
</dbReference>
<gene>
    <name evidence="3" type="ORF">EVG20_g7585</name>
</gene>
<dbReference type="AlphaFoldDB" id="A0A4Y9YDA7"/>
<name>A0A4Y9YDA7_9AGAM</name>
<feature type="region of interest" description="Disordered" evidence="1">
    <location>
        <begin position="1"/>
        <end position="97"/>
    </location>
</feature>
<evidence type="ECO:0000256" key="1">
    <source>
        <dbReference type="SAM" id="MobiDB-lite"/>
    </source>
</evidence>
<dbReference type="Pfam" id="PF20411">
    <property type="entry name" value="DUF6697"/>
    <property type="match status" value="1"/>
</dbReference>
<dbReference type="InterPro" id="IPR046520">
    <property type="entry name" value="DUF6697"/>
</dbReference>
<feature type="compositionally biased region" description="Basic residues" evidence="1">
    <location>
        <begin position="116"/>
        <end position="130"/>
    </location>
</feature>
<accession>A0A4Y9YDA7</accession>
<organism evidence="3 4">
    <name type="scientific">Dentipellis fragilis</name>
    <dbReference type="NCBI Taxonomy" id="205917"/>
    <lineage>
        <taxon>Eukaryota</taxon>
        <taxon>Fungi</taxon>
        <taxon>Dikarya</taxon>
        <taxon>Basidiomycota</taxon>
        <taxon>Agaricomycotina</taxon>
        <taxon>Agaricomycetes</taxon>
        <taxon>Russulales</taxon>
        <taxon>Hericiaceae</taxon>
        <taxon>Dentipellis</taxon>
    </lineage>
</organism>
<evidence type="ECO:0000313" key="4">
    <source>
        <dbReference type="Proteomes" id="UP000298327"/>
    </source>
</evidence>
<evidence type="ECO:0000313" key="3">
    <source>
        <dbReference type="EMBL" id="TFY60010.1"/>
    </source>
</evidence>
<feature type="region of interest" description="Disordered" evidence="1">
    <location>
        <begin position="116"/>
        <end position="160"/>
    </location>
</feature>
<dbReference type="EMBL" id="SEOQ01000587">
    <property type="protein sequence ID" value="TFY60010.1"/>
    <property type="molecule type" value="Genomic_DNA"/>
</dbReference>
<comment type="caution">
    <text evidence="3">The sequence shown here is derived from an EMBL/GenBank/DDBJ whole genome shotgun (WGS) entry which is preliminary data.</text>
</comment>
<dbReference type="OrthoDB" id="3265858at2759"/>
<proteinExistence type="predicted"/>